<gene>
    <name evidence="9" type="ORF">ESOMN_v1c05600</name>
</gene>
<dbReference type="SMART" id="SM00014">
    <property type="entry name" value="acidPPc"/>
    <property type="match status" value="1"/>
</dbReference>
<feature type="transmembrane region" description="Helical" evidence="7">
    <location>
        <begin position="111"/>
        <end position="134"/>
    </location>
</feature>
<dbReference type="CDD" id="cd01610">
    <property type="entry name" value="PAP2_like"/>
    <property type="match status" value="1"/>
</dbReference>
<proteinExistence type="predicted"/>
<dbReference type="Gene3D" id="1.20.144.10">
    <property type="entry name" value="Phosphatidic acid phosphatase type 2/haloperoxidase"/>
    <property type="match status" value="1"/>
</dbReference>
<feature type="transmembrane region" description="Helical" evidence="7">
    <location>
        <begin position="251"/>
        <end position="269"/>
    </location>
</feature>
<evidence type="ECO:0000256" key="2">
    <source>
        <dbReference type="ARBA" id="ARBA00022475"/>
    </source>
</evidence>
<feature type="transmembrane region" description="Helical" evidence="7">
    <location>
        <begin position="12"/>
        <end position="31"/>
    </location>
</feature>
<keyword evidence="2" id="KW-1003">Cell membrane</keyword>
<protein>
    <recommendedName>
        <fullName evidence="8">Phosphatidic acid phosphatase type 2/haloperoxidase domain-containing protein</fullName>
    </recommendedName>
</protein>
<dbReference type="SUPFAM" id="SSF48317">
    <property type="entry name" value="Acid phosphatase/Vanadium-dependent haloperoxidase"/>
    <property type="match status" value="1"/>
</dbReference>
<evidence type="ECO:0000256" key="4">
    <source>
        <dbReference type="ARBA" id="ARBA00022801"/>
    </source>
</evidence>
<keyword evidence="6 7" id="KW-0472">Membrane</keyword>
<dbReference type="InterPro" id="IPR000326">
    <property type="entry name" value="PAP2/HPO"/>
</dbReference>
<dbReference type="KEGG" id="esx:ESOMN_v1c05600"/>
<organism evidence="9 10">
    <name type="scientific">Williamsoniiplasma somnilux</name>
    <dbReference type="NCBI Taxonomy" id="215578"/>
    <lineage>
        <taxon>Bacteria</taxon>
        <taxon>Bacillati</taxon>
        <taxon>Mycoplasmatota</taxon>
        <taxon>Mollicutes</taxon>
        <taxon>Entomoplasmatales</taxon>
        <taxon>Williamsoniiplasma</taxon>
    </lineage>
</organism>
<dbReference type="RefSeq" id="WP_024863462.1">
    <property type="nucleotide sequence ID" value="NZ_CP024965.1"/>
</dbReference>
<feature type="transmembrane region" description="Helical" evidence="7">
    <location>
        <begin position="146"/>
        <end position="168"/>
    </location>
</feature>
<dbReference type="EMBL" id="CP024965">
    <property type="protein sequence ID" value="ATZ18942.1"/>
    <property type="molecule type" value="Genomic_DNA"/>
</dbReference>
<keyword evidence="5 7" id="KW-1133">Transmembrane helix</keyword>
<sequence length="282" mass="33223">MKRKLRLSIAYFLLLILLVFFLVGTFFDYQISSVFVAGKDKNFFGAFFEVWGMATFTIPLMVIAAIFINWLIYTKVKKILLWQKNLYYTIICILLLSILFITFNYDSANTMAYWSLGISFFSYVVIFILIAYYFEHKKAKFINGEFKISSLLWMIIFIVALSISVEILKNIFSRVRMVQVINGSTYEPWWHINYSSKGKSFPSGHTSSALCLLSILFIIDKNLKQYWITVAIIWLIIFMVAFSRIVFLKHFLTDVIMSSFLGFGYFFLFDNFKRKKWKVNKI</sequence>
<evidence type="ECO:0000313" key="10">
    <source>
        <dbReference type="Proteomes" id="UP000232230"/>
    </source>
</evidence>
<name>A0A2K8NYP9_9MOLU</name>
<accession>A0A2K8NYP9</accession>
<dbReference type="InterPro" id="IPR036938">
    <property type="entry name" value="PAP2/HPO_sf"/>
</dbReference>
<evidence type="ECO:0000256" key="5">
    <source>
        <dbReference type="ARBA" id="ARBA00022989"/>
    </source>
</evidence>
<dbReference type="Pfam" id="PF01569">
    <property type="entry name" value="PAP2"/>
    <property type="match status" value="1"/>
</dbReference>
<evidence type="ECO:0000256" key="1">
    <source>
        <dbReference type="ARBA" id="ARBA00004651"/>
    </source>
</evidence>
<keyword evidence="4" id="KW-0378">Hydrolase</keyword>
<keyword evidence="3 7" id="KW-0812">Transmembrane</keyword>
<evidence type="ECO:0000256" key="7">
    <source>
        <dbReference type="SAM" id="Phobius"/>
    </source>
</evidence>
<dbReference type="AlphaFoldDB" id="A0A2K8NYP9"/>
<dbReference type="GO" id="GO:0016787">
    <property type="term" value="F:hydrolase activity"/>
    <property type="evidence" value="ECO:0007669"/>
    <property type="project" value="UniProtKB-KW"/>
</dbReference>
<feature type="transmembrane region" description="Helical" evidence="7">
    <location>
        <begin position="200"/>
        <end position="219"/>
    </location>
</feature>
<evidence type="ECO:0000256" key="3">
    <source>
        <dbReference type="ARBA" id="ARBA00022692"/>
    </source>
</evidence>
<evidence type="ECO:0000313" key="9">
    <source>
        <dbReference type="EMBL" id="ATZ18942.1"/>
    </source>
</evidence>
<evidence type="ECO:0000256" key="6">
    <source>
        <dbReference type="ARBA" id="ARBA00023136"/>
    </source>
</evidence>
<reference evidence="9 10" key="1">
    <citation type="submission" date="2017-11" db="EMBL/GenBank/DDBJ databases">
        <title>Genome sequence of Entomoplasma somnilux PYAN-1 (ATCC 49194).</title>
        <authorList>
            <person name="Lo W.-S."/>
            <person name="Gasparich G.E."/>
            <person name="Kuo C.-H."/>
        </authorList>
    </citation>
    <scope>NUCLEOTIDE SEQUENCE [LARGE SCALE GENOMIC DNA]</scope>
    <source>
        <strain evidence="9 10">PYAN-1</strain>
    </source>
</reference>
<dbReference type="GO" id="GO:0005886">
    <property type="term" value="C:plasma membrane"/>
    <property type="evidence" value="ECO:0007669"/>
    <property type="project" value="UniProtKB-SubCell"/>
</dbReference>
<feature type="transmembrane region" description="Helical" evidence="7">
    <location>
        <begin position="226"/>
        <end position="245"/>
    </location>
</feature>
<dbReference type="Proteomes" id="UP000232230">
    <property type="component" value="Chromosome"/>
</dbReference>
<dbReference type="PANTHER" id="PTHR14969:SF62">
    <property type="entry name" value="DECAPRENYLPHOSPHORYL-5-PHOSPHORIBOSE PHOSPHATASE RV3807C-RELATED"/>
    <property type="match status" value="1"/>
</dbReference>
<keyword evidence="10" id="KW-1185">Reference proteome</keyword>
<feature type="domain" description="Phosphatidic acid phosphatase type 2/haloperoxidase" evidence="8">
    <location>
        <begin position="150"/>
        <end position="270"/>
    </location>
</feature>
<comment type="subcellular location">
    <subcellularLocation>
        <location evidence="1">Cell membrane</location>
        <topology evidence="1">Multi-pass membrane protein</topology>
    </subcellularLocation>
</comment>
<dbReference type="PANTHER" id="PTHR14969">
    <property type="entry name" value="SPHINGOSINE-1-PHOSPHATE PHOSPHOHYDROLASE"/>
    <property type="match status" value="1"/>
</dbReference>
<feature type="transmembrane region" description="Helical" evidence="7">
    <location>
        <begin position="85"/>
        <end position="105"/>
    </location>
</feature>
<evidence type="ECO:0000259" key="8">
    <source>
        <dbReference type="SMART" id="SM00014"/>
    </source>
</evidence>
<feature type="transmembrane region" description="Helical" evidence="7">
    <location>
        <begin position="51"/>
        <end position="73"/>
    </location>
</feature>